<evidence type="ECO:0000313" key="2">
    <source>
        <dbReference type="EMBL" id="RAG82380.1"/>
    </source>
</evidence>
<proteinExistence type="predicted"/>
<name>A0A2X0K512_9ACTN</name>
<reference evidence="2 3" key="1">
    <citation type="submission" date="2018-06" db="EMBL/GenBank/DDBJ databases">
        <title>Streptacidiphilus pinicola sp. nov., isolated from pine grove soil.</title>
        <authorList>
            <person name="Roh S.G."/>
            <person name="Park S."/>
            <person name="Kim M.-K."/>
            <person name="Yun B.-R."/>
            <person name="Park J."/>
            <person name="Kim M.J."/>
            <person name="Kim Y.S."/>
            <person name="Kim S.B."/>
        </authorList>
    </citation>
    <scope>NUCLEOTIDE SEQUENCE [LARGE SCALE GENOMIC DNA]</scope>
    <source>
        <strain evidence="2 3">MMS16-CNU450</strain>
    </source>
</reference>
<accession>A0A2X0K512</accession>
<protein>
    <submittedName>
        <fullName evidence="2">Uncharacterized protein</fullName>
    </submittedName>
</protein>
<dbReference type="EMBL" id="QKYN01000115">
    <property type="protein sequence ID" value="RAG82380.1"/>
    <property type="molecule type" value="Genomic_DNA"/>
</dbReference>
<dbReference type="AlphaFoldDB" id="A0A2X0K512"/>
<dbReference type="Proteomes" id="UP000248889">
    <property type="component" value="Unassembled WGS sequence"/>
</dbReference>
<dbReference type="OrthoDB" id="3419910at2"/>
<keyword evidence="1" id="KW-0472">Membrane</keyword>
<organism evidence="2 3">
    <name type="scientific">Streptacidiphilus pinicola</name>
    <dbReference type="NCBI Taxonomy" id="2219663"/>
    <lineage>
        <taxon>Bacteria</taxon>
        <taxon>Bacillati</taxon>
        <taxon>Actinomycetota</taxon>
        <taxon>Actinomycetes</taxon>
        <taxon>Kitasatosporales</taxon>
        <taxon>Streptomycetaceae</taxon>
        <taxon>Streptacidiphilus</taxon>
    </lineage>
</organism>
<evidence type="ECO:0000313" key="3">
    <source>
        <dbReference type="Proteomes" id="UP000248889"/>
    </source>
</evidence>
<dbReference type="RefSeq" id="WP_111505530.1">
    <property type="nucleotide sequence ID" value="NZ_QKYN01000115.1"/>
</dbReference>
<feature type="transmembrane region" description="Helical" evidence="1">
    <location>
        <begin position="68"/>
        <end position="85"/>
    </location>
</feature>
<gene>
    <name evidence="2" type="ORF">DN069_27860</name>
</gene>
<comment type="caution">
    <text evidence="2">The sequence shown here is derived from an EMBL/GenBank/DDBJ whole genome shotgun (WGS) entry which is preliminary data.</text>
</comment>
<keyword evidence="3" id="KW-1185">Reference proteome</keyword>
<sequence length="366" mass="39436">MPKIDDQPDDPFDKLVLDEDFVRAAEHKEGSARARMLASRWKKSPPQDTSWRAPVIPLKPRRRRRRQLPLFVLLAVGLVAVSMNAKKVHDWAFSKAPGVKAGAAHGAVAPALTTTPTAAPPTPMVDQSPDLQHPFVGSPADTWSSGAAGIALPPAKPIGVFSASTVAKDEQLVKDYLVAAYLDPRTIAGGYPQGALDLLAPANSAWMRKLVDHPAPKADDAIMLTSRFDPTVAVPVGDVRVQGEVSLADDGDNGLRIRSDFDFVYASHPVGSTEVERTIARRTLTFRFYDPNRYQGLPAGTVWIEHYDGYTGDQLCGFTRGYLVPYFHAPAASDSASAAPSGTAVDPYDLSKAPDLRAACAVDSRE</sequence>
<evidence type="ECO:0000256" key="1">
    <source>
        <dbReference type="SAM" id="Phobius"/>
    </source>
</evidence>
<keyword evidence="1" id="KW-0812">Transmembrane</keyword>
<keyword evidence="1" id="KW-1133">Transmembrane helix</keyword>